<dbReference type="EMBL" id="QOCI01000015">
    <property type="protein sequence ID" value="RRR17264.1"/>
    <property type="molecule type" value="Genomic_DNA"/>
</dbReference>
<organism evidence="3 4">
    <name type="scientific">Brachybacterium paraconglomeratum</name>
    <dbReference type="NCBI Taxonomy" id="173362"/>
    <lineage>
        <taxon>Bacteria</taxon>
        <taxon>Bacillati</taxon>
        <taxon>Actinomycetota</taxon>
        <taxon>Actinomycetes</taxon>
        <taxon>Micrococcales</taxon>
        <taxon>Dermabacteraceae</taxon>
        <taxon>Brachybacterium</taxon>
    </lineage>
</organism>
<dbReference type="SUPFAM" id="SSF74853">
    <property type="entry name" value="Lamin A/C globular tail domain"/>
    <property type="match status" value="1"/>
</dbReference>
<reference evidence="3 4" key="1">
    <citation type="submission" date="2018-07" db="EMBL/GenBank/DDBJ databases">
        <title>Brachybacteriurn paraconglorneratum KCTC 9916.</title>
        <authorList>
            <person name="Li Y."/>
        </authorList>
    </citation>
    <scope>NUCLEOTIDE SEQUENCE [LARGE SCALE GENOMIC DNA]</scope>
    <source>
        <strain evidence="3 4">KCTC 9916</strain>
    </source>
</reference>
<evidence type="ECO:0000313" key="4">
    <source>
        <dbReference type="Proteomes" id="UP000274327"/>
    </source>
</evidence>
<dbReference type="PROSITE" id="PS51318">
    <property type="entry name" value="TAT"/>
    <property type="match status" value="1"/>
</dbReference>
<keyword evidence="4" id="KW-1185">Reference proteome</keyword>
<gene>
    <name evidence="3" type="ORF">DS079_15515</name>
</gene>
<dbReference type="GeneID" id="78122426"/>
<dbReference type="PROSITE" id="PS51841">
    <property type="entry name" value="LTD"/>
    <property type="match status" value="1"/>
</dbReference>
<dbReference type="Pfam" id="PF00932">
    <property type="entry name" value="LTD"/>
    <property type="match status" value="1"/>
</dbReference>
<feature type="signal peptide" evidence="1">
    <location>
        <begin position="1"/>
        <end position="35"/>
    </location>
</feature>
<protein>
    <submittedName>
        <fullName evidence="3">Lamin tail domain-containing protein</fullName>
    </submittedName>
</protein>
<evidence type="ECO:0000313" key="3">
    <source>
        <dbReference type="EMBL" id="RRR17264.1"/>
    </source>
</evidence>
<feature type="chain" id="PRO_5019222993" evidence="1">
    <location>
        <begin position="36"/>
        <end position="171"/>
    </location>
</feature>
<dbReference type="Gene3D" id="2.60.40.1260">
    <property type="entry name" value="Lamin Tail domain"/>
    <property type="match status" value="1"/>
</dbReference>
<dbReference type="AlphaFoldDB" id="A0A426SGW1"/>
<dbReference type="InterPro" id="IPR006311">
    <property type="entry name" value="TAT_signal"/>
</dbReference>
<comment type="caution">
    <text evidence="3">The sequence shown here is derived from an EMBL/GenBank/DDBJ whole genome shotgun (WGS) entry which is preliminary data.</text>
</comment>
<dbReference type="Proteomes" id="UP000274327">
    <property type="component" value="Unassembled WGS sequence"/>
</dbReference>
<sequence>MHLPLLSRARFLALLLAALVVAVPLAVAVAPPADAAVKKPLDIVKVYYDPPGRDYSRNSEYVKEYIQVKNTGKTTLTLTGFVIRDNGPQKYTFPKGFKIAPGKTVTIRSGTGKNTSTTLYWGKASFIWNNTGDTARLYSSKGTLLESCKFAGGVKKATKTTVRTDATTAYC</sequence>
<proteinExistence type="predicted"/>
<feature type="domain" description="LTD" evidence="2">
    <location>
        <begin position="30"/>
        <end position="164"/>
    </location>
</feature>
<name>A0A426SGW1_9MICO</name>
<dbReference type="RefSeq" id="WP_126988695.1">
    <property type="nucleotide sequence ID" value="NZ_ML133862.1"/>
</dbReference>
<evidence type="ECO:0000256" key="1">
    <source>
        <dbReference type="SAM" id="SignalP"/>
    </source>
</evidence>
<dbReference type="InterPro" id="IPR036415">
    <property type="entry name" value="Lamin_tail_dom_sf"/>
</dbReference>
<accession>A0A426SGW1</accession>
<dbReference type="InterPro" id="IPR001322">
    <property type="entry name" value="Lamin_tail_dom"/>
</dbReference>
<evidence type="ECO:0000259" key="2">
    <source>
        <dbReference type="PROSITE" id="PS51841"/>
    </source>
</evidence>
<keyword evidence="1" id="KW-0732">Signal</keyword>